<feature type="transmembrane region" description="Helical" evidence="11">
    <location>
        <begin position="20"/>
        <end position="39"/>
    </location>
</feature>
<keyword evidence="11" id="KW-0812">Transmembrane</keyword>
<keyword evidence="5" id="KW-0808">Transferase</keyword>
<keyword evidence="6" id="KW-0479">Metal-binding</keyword>
<evidence type="ECO:0000256" key="3">
    <source>
        <dbReference type="ARBA" id="ARBA00016337"/>
    </source>
</evidence>
<dbReference type="NCBIfam" id="TIGR01409">
    <property type="entry name" value="TAT_signal_seq"/>
    <property type="match status" value="1"/>
</dbReference>
<organism evidence="12">
    <name type="scientific">marine sediment metagenome</name>
    <dbReference type="NCBI Taxonomy" id="412755"/>
    <lineage>
        <taxon>unclassified sequences</taxon>
        <taxon>metagenomes</taxon>
        <taxon>ecological metagenomes</taxon>
    </lineage>
</organism>
<proteinExistence type="predicted"/>
<sequence>MEGKVMSAQEKPYTMDRRRFLKLSGVLGVGFATGGLLPISESVAFNKKLYKVTKTRPGMGTFVSITLMHPSKTEAEEVIGRAFEEMDRVICLMDRYRPDSAIGVLNKEGDVADLPPDVARVLNQSLYFHKLSNGAFDITVQPLVDLYKRHFEAKGLPPSERDLDT</sequence>
<comment type="catalytic activity">
    <reaction evidence="10">
        <text>L-threonyl-[protein] + FAD = FMN-L-threonyl-[protein] + AMP + H(+)</text>
        <dbReference type="Rhea" id="RHEA:36847"/>
        <dbReference type="Rhea" id="RHEA-COMP:11060"/>
        <dbReference type="Rhea" id="RHEA-COMP:11061"/>
        <dbReference type="ChEBI" id="CHEBI:15378"/>
        <dbReference type="ChEBI" id="CHEBI:30013"/>
        <dbReference type="ChEBI" id="CHEBI:57692"/>
        <dbReference type="ChEBI" id="CHEBI:74257"/>
        <dbReference type="ChEBI" id="CHEBI:456215"/>
        <dbReference type="EC" id="2.7.1.180"/>
    </reaction>
</comment>
<dbReference type="EMBL" id="BARS01036488">
    <property type="protein sequence ID" value="GAG15753.1"/>
    <property type="molecule type" value="Genomic_DNA"/>
</dbReference>
<comment type="cofactor">
    <cofactor evidence="1">
        <name>Mg(2+)</name>
        <dbReference type="ChEBI" id="CHEBI:18420"/>
    </cofactor>
</comment>
<evidence type="ECO:0000256" key="1">
    <source>
        <dbReference type="ARBA" id="ARBA00001946"/>
    </source>
</evidence>
<reference evidence="12" key="1">
    <citation type="journal article" date="2014" name="Front. Microbiol.">
        <title>High frequency of phylogenetically diverse reductive dehalogenase-homologous genes in deep subseafloor sedimentary metagenomes.</title>
        <authorList>
            <person name="Kawai M."/>
            <person name="Futagami T."/>
            <person name="Toyoda A."/>
            <person name="Takaki Y."/>
            <person name="Nishi S."/>
            <person name="Hori S."/>
            <person name="Arai W."/>
            <person name="Tsubouchi T."/>
            <person name="Morono Y."/>
            <person name="Uchiyama I."/>
            <person name="Ito T."/>
            <person name="Fujiyama A."/>
            <person name="Inagaki F."/>
            <person name="Takami H."/>
        </authorList>
    </citation>
    <scope>NUCLEOTIDE SEQUENCE</scope>
    <source>
        <strain evidence="12">Expedition CK06-06</strain>
    </source>
</reference>
<gene>
    <name evidence="12" type="ORF">S01H1_56074</name>
</gene>
<dbReference type="GO" id="GO:0016740">
    <property type="term" value="F:transferase activity"/>
    <property type="evidence" value="ECO:0007669"/>
    <property type="project" value="UniProtKB-KW"/>
</dbReference>
<evidence type="ECO:0000256" key="4">
    <source>
        <dbReference type="ARBA" id="ARBA00022630"/>
    </source>
</evidence>
<keyword evidence="8" id="KW-0460">Magnesium</keyword>
<dbReference type="GO" id="GO:0046872">
    <property type="term" value="F:metal ion binding"/>
    <property type="evidence" value="ECO:0007669"/>
    <property type="project" value="UniProtKB-KW"/>
</dbReference>
<dbReference type="PANTHER" id="PTHR30040">
    <property type="entry name" value="THIAMINE BIOSYNTHESIS LIPOPROTEIN APBE"/>
    <property type="match status" value="1"/>
</dbReference>
<keyword evidence="11" id="KW-0472">Membrane</keyword>
<protein>
    <recommendedName>
        <fullName evidence="3">FAD:protein FMN transferase</fullName>
        <ecNumber evidence="2">2.7.1.180</ecNumber>
    </recommendedName>
    <alternativeName>
        <fullName evidence="9">Flavin transferase</fullName>
    </alternativeName>
</protein>
<dbReference type="Gene3D" id="3.10.520.10">
    <property type="entry name" value="ApbE-like domains"/>
    <property type="match status" value="1"/>
</dbReference>
<name>X0VTG7_9ZZZZ</name>
<dbReference type="Pfam" id="PF02424">
    <property type="entry name" value="ApbE"/>
    <property type="match status" value="1"/>
</dbReference>
<evidence type="ECO:0000256" key="8">
    <source>
        <dbReference type="ARBA" id="ARBA00022842"/>
    </source>
</evidence>
<keyword evidence="4" id="KW-0285">Flavoprotein</keyword>
<dbReference type="InterPro" id="IPR024932">
    <property type="entry name" value="ApbE"/>
</dbReference>
<dbReference type="InterPro" id="IPR006311">
    <property type="entry name" value="TAT_signal"/>
</dbReference>
<evidence type="ECO:0000256" key="2">
    <source>
        <dbReference type="ARBA" id="ARBA00011955"/>
    </source>
</evidence>
<evidence type="ECO:0000256" key="6">
    <source>
        <dbReference type="ARBA" id="ARBA00022723"/>
    </source>
</evidence>
<evidence type="ECO:0000256" key="7">
    <source>
        <dbReference type="ARBA" id="ARBA00022827"/>
    </source>
</evidence>
<evidence type="ECO:0000256" key="11">
    <source>
        <dbReference type="SAM" id="Phobius"/>
    </source>
</evidence>
<evidence type="ECO:0000256" key="5">
    <source>
        <dbReference type="ARBA" id="ARBA00022679"/>
    </source>
</evidence>
<keyword evidence="7" id="KW-0274">FAD</keyword>
<keyword evidence="11" id="KW-1133">Transmembrane helix</keyword>
<dbReference type="EC" id="2.7.1.180" evidence="2"/>
<dbReference type="InterPro" id="IPR019546">
    <property type="entry name" value="TAT_signal_bac_arc"/>
</dbReference>
<dbReference type="PROSITE" id="PS51318">
    <property type="entry name" value="TAT"/>
    <property type="match status" value="1"/>
</dbReference>
<evidence type="ECO:0000256" key="9">
    <source>
        <dbReference type="ARBA" id="ARBA00031306"/>
    </source>
</evidence>
<evidence type="ECO:0000256" key="10">
    <source>
        <dbReference type="ARBA" id="ARBA00048540"/>
    </source>
</evidence>
<dbReference type="InterPro" id="IPR003374">
    <property type="entry name" value="ApbE-like_sf"/>
</dbReference>
<feature type="non-terminal residue" evidence="12">
    <location>
        <position position="165"/>
    </location>
</feature>
<dbReference type="AlphaFoldDB" id="X0VTG7"/>
<dbReference type="SUPFAM" id="SSF143631">
    <property type="entry name" value="ApbE-like"/>
    <property type="match status" value="1"/>
</dbReference>
<accession>X0VTG7</accession>
<dbReference type="PANTHER" id="PTHR30040:SF2">
    <property type="entry name" value="FAD:PROTEIN FMN TRANSFERASE"/>
    <property type="match status" value="1"/>
</dbReference>
<comment type="caution">
    <text evidence="12">The sequence shown here is derived from an EMBL/GenBank/DDBJ whole genome shotgun (WGS) entry which is preliminary data.</text>
</comment>
<evidence type="ECO:0000313" key="12">
    <source>
        <dbReference type="EMBL" id="GAG15753.1"/>
    </source>
</evidence>